<keyword evidence="2" id="KW-1185">Reference proteome</keyword>
<evidence type="ECO:0000313" key="1">
    <source>
        <dbReference type="EMBL" id="VDK84490.1"/>
    </source>
</evidence>
<sequence length="72" mass="8288">MAKSDVSTDLRSENDVVDLIYYPVAFVNVAISGFWSQMGQTLPMELLPEWRRYDLEDDNFRIWGVIVAISGF</sequence>
<evidence type="ECO:0000313" key="2">
    <source>
        <dbReference type="Proteomes" id="UP000277928"/>
    </source>
</evidence>
<dbReference type="AlphaFoldDB" id="A0A3P6U097"/>
<proteinExistence type="predicted"/>
<dbReference type="Proteomes" id="UP000277928">
    <property type="component" value="Unassembled WGS sequence"/>
</dbReference>
<gene>
    <name evidence="1" type="ORF">NLS_LOCUS6683</name>
</gene>
<organism evidence="1 2">
    <name type="scientific">Litomosoides sigmodontis</name>
    <name type="common">Filarial nematode worm</name>
    <dbReference type="NCBI Taxonomy" id="42156"/>
    <lineage>
        <taxon>Eukaryota</taxon>
        <taxon>Metazoa</taxon>
        <taxon>Ecdysozoa</taxon>
        <taxon>Nematoda</taxon>
        <taxon>Chromadorea</taxon>
        <taxon>Rhabditida</taxon>
        <taxon>Spirurina</taxon>
        <taxon>Spiruromorpha</taxon>
        <taxon>Filarioidea</taxon>
        <taxon>Onchocercidae</taxon>
        <taxon>Litomosoides</taxon>
    </lineage>
</organism>
<name>A0A3P6U097_LITSI</name>
<protein>
    <submittedName>
        <fullName evidence="1">Uncharacterized protein</fullName>
    </submittedName>
</protein>
<accession>A0A3P6U097</accession>
<reference evidence="1 2" key="1">
    <citation type="submission" date="2018-08" db="EMBL/GenBank/DDBJ databases">
        <authorList>
            <person name="Laetsch R D."/>
            <person name="Stevens L."/>
            <person name="Kumar S."/>
            <person name="Blaxter L. M."/>
        </authorList>
    </citation>
    <scope>NUCLEOTIDE SEQUENCE [LARGE SCALE GENOMIC DNA]</scope>
</reference>
<dbReference type="EMBL" id="UYRX01000611">
    <property type="protein sequence ID" value="VDK84490.1"/>
    <property type="molecule type" value="Genomic_DNA"/>
</dbReference>